<organism evidence="5 6">
    <name type="scientific">[Candida] anglica</name>
    <dbReference type="NCBI Taxonomy" id="148631"/>
    <lineage>
        <taxon>Eukaryota</taxon>
        <taxon>Fungi</taxon>
        <taxon>Dikarya</taxon>
        <taxon>Ascomycota</taxon>
        <taxon>Saccharomycotina</taxon>
        <taxon>Pichiomycetes</taxon>
        <taxon>Debaryomycetaceae</taxon>
        <taxon>Kurtzmaniella</taxon>
    </lineage>
</organism>
<feature type="region of interest" description="Disordered" evidence="3">
    <location>
        <begin position="649"/>
        <end position="669"/>
    </location>
</feature>
<feature type="region of interest" description="Disordered" evidence="3">
    <location>
        <begin position="250"/>
        <end position="286"/>
    </location>
</feature>
<evidence type="ECO:0000313" key="5">
    <source>
        <dbReference type="EMBL" id="CAK7893545.1"/>
    </source>
</evidence>
<feature type="compositionally biased region" description="Low complexity" evidence="3">
    <location>
        <begin position="261"/>
        <end position="286"/>
    </location>
</feature>
<name>A0ABP0E6D1_9ASCO</name>
<dbReference type="SUPFAM" id="SSF46689">
    <property type="entry name" value="Homeodomain-like"/>
    <property type="match status" value="1"/>
</dbReference>
<keyword evidence="2" id="KW-0175">Coiled coil</keyword>
<feature type="compositionally biased region" description="Polar residues" evidence="3">
    <location>
        <begin position="649"/>
        <end position="664"/>
    </location>
</feature>
<dbReference type="InterPro" id="IPR006600">
    <property type="entry name" value="HTH_CenpB_DNA-bd_dom"/>
</dbReference>
<evidence type="ECO:0000256" key="2">
    <source>
        <dbReference type="SAM" id="Coils"/>
    </source>
</evidence>
<dbReference type="PANTHER" id="PTHR19303">
    <property type="entry name" value="TRANSPOSON"/>
    <property type="match status" value="1"/>
</dbReference>
<keyword evidence="1" id="KW-0238">DNA-binding</keyword>
<evidence type="ECO:0000313" key="6">
    <source>
        <dbReference type="Proteomes" id="UP001497600"/>
    </source>
</evidence>
<evidence type="ECO:0000259" key="4">
    <source>
        <dbReference type="PROSITE" id="PS51253"/>
    </source>
</evidence>
<dbReference type="Proteomes" id="UP001497600">
    <property type="component" value="Chromosome A"/>
</dbReference>
<dbReference type="InterPro" id="IPR050863">
    <property type="entry name" value="CenT-Element_Derived"/>
</dbReference>
<dbReference type="InterPro" id="IPR009057">
    <property type="entry name" value="Homeodomain-like_sf"/>
</dbReference>
<evidence type="ECO:0000256" key="1">
    <source>
        <dbReference type="ARBA" id="ARBA00023125"/>
    </source>
</evidence>
<dbReference type="PANTHER" id="PTHR19303:SF73">
    <property type="entry name" value="PROTEIN PDC2"/>
    <property type="match status" value="1"/>
</dbReference>
<feature type="compositionally biased region" description="Low complexity" evidence="3">
    <location>
        <begin position="457"/>
        <end position="469"/>
    </location>
</feature>
<keyword evidence="6" id="KW-1185">Reference proteome</keyword>
<protein>
    <submittedName>
        <fullName evidence="5">Protein Pdc2p</fullName>
    </submittedName>
</protein>
<reference evidence="5 6" key="1">
    <citation type="submission" date="2024-01" db="EMBL/GenBank/DDBJ databases">
        <authorList>
            <consortium name="Genoscope - CEA"/>
            <person name="William W."/>
        </authorList>
    </citation>
    <scope>NUCLEOTIDE SEQUENCE [LARGE SCALE GENOMIC DNA]</scope>
    <source>
        <strain evidence="5 6">29B2s-10</strain>
    </source>
</reference>
<feature type="region of interest" description="Disordered" evidence="3">
    <location>
        <begin position="450"/>
        <end position="469"/>
    </location>
</feature>
<dbReference type="Gene3D" id="1.10.10.60">
    <property type="entry name" value="Homeodomain-like"/>
    <property type="match status" value="2"/>
</dbReference>
<feature type="coiled-coil region" evidence="2">
    <location>
        <begin position="886"/>
        <end position="913"/>
    </location>
</feature>
<sequence length="916" mass="100770">MGYNIKQKIEICLKAEAHPEMTQGDLANWAMQQYGSARAPSQTTISRILSSKNELVASKSADFSLVRRRKQQNPLLRRILTEWITQALWENIPITTPIIQSTANAIWTRLPSESKDGNGVFNQKWCNHFLKKLNVNLRGDNADIYNNPGNHTLHKVWKLDEKLELKHYLAQIIDREQYKPQDIFTIDEFQLFYSLPLDQIFDVSSIDKGLKQSSSSTEKSVTIMLGVNLDGSEKLTPMVVGRYDKFDVSQSSNPSLKHGVGSSMASSSTAGHHASGNSHSNSNSSTATHTLMNKITEVYNLYYKSNANKWITSSMFQNYLLTLEHKLASAAPNRKILILLDDPSSHRIINLKFSNIRLCYLKNNSNHKNPYGADYNGVKFDYLPMSFGIIEEFKVLYRLQQYLEMINIQRNKAKGEGVGIDEDESRTSNVFGGSTGAAAAMEEAAAAVTTTGNSKRGNSVGNNASPSANAGALTESDYDVPLIKVIEWIKRSWDSISTERIILSWKRTNLISFKQPWPCTNPEVSANAVATLQPLLQKAESYNCERSYEKLVEIMEYLNVVIPWKADELLGLVNERGKVSLSYVSIEEIIGSCFSEDACEEEDSHRNRPAPSIAPVQSALSTSGHSLASATSTTNSIPTSSATAVGISRHSTGLTPFGSSSASPWFQERDLKDRATPMEVDTNFDMSYPEFSNSSVPNSNNSATNSMNINSLLAAIPTDPVKHSPLQKPPQNVPASVSVPSMTPSGMISSGLTPSNMFMDSSSATLPPLMTPPFSKIHQPKRSMGSEGPASYWYTAEKRRKLPGQSSLLGNNTIPQMYGTTAAMTPTSVGIGVPFPGVGSTTQGLTGNEGMIDPVYGSRQKQESKDAELINTLTKILDASNSGDKLQLSTATLAELRNNLQEAQSRYSNNNLQPYQ</sequence>
<dbReference type="SMART" id="SM00674">
    <property type="entry name" value="CENPB"/>
    <property type="match status" value="1"/>
</dbReference>
<feature type="domain" description="HTH CENPB-type" evidence="4">
    <location>
        <begin position="64"/>
        <end position="139"/>
    </location>
</feature>
<accession>A0ABP0E6D1</accession>
<dbReference type="EMBL" id="OZ004253">
    <property type="protein sequence ID" value="CAK7893545.1"/>
    <property type="molecule type" value="Genomic_DNA"/>
</dbReference>
<proteinExistence type="predicted"/>
<dbReference type="InterPro" id="IPR004875">
    <property type="entry name" value="DDE_SF_endonuclease_dom"/>
</dbReference>
<evidence type="ECO:0000256" key="3">
    <source>
        <dbReference type="SAM" id="MobiDB-lite"/>
    </source>
</evidence>
<dbReference type="Pfam" id="PF03184">
    <property type="entry name" value="DDE_1"/>
    <property type="match status" value="1"/>
</dbReference>
<dbReference type="Pfam" id="PF03221">
    <property type="entry name" value="HTH_Tnp_Tc5"/>
    <property type="match status" value="1"/>
</dbReference>
<dbReference type="PROSITE" id="PS51253">
    <property type="entry name" value="HTH_CENPB"/>
    <property type="match status" value="1"/>
</dbReference>
<gene>
    <name evidence="5" type="primary">PDC2</name>
    <name evidence="5" type="ORF">CAAN4_A07756</name>
</gene>